<dbReference type="KEGG" id="sbae:DSM104329_02638"/>
<organism evidence="2 3">
    <name type="scientific">Capillimicrobium parvum</name>
    <dbReference type="NCBI Taxonomy" id="2884022"/>
    <lineage>
        <taxon>Bacteria</taxon>
        <taxon>Bacillati</taxon>
        <taxon>Actinomycetota</taxon>
        <taxon>Thermoleophilia</taxon>
        <taxon>Solirubrobacterales</taxon>
        <taxon>Capillimicrobiaceae</taxon>
        <taxon>Capillimicrobium</taxon>
    </lineage>
</organism>
<evidence type="ECO:0000313" key="3">
    <source>
        <dbReference type="Proteomes" id="UP001162834"/>
    </source>
</evidence>
<dbReference type="RefSeq" id="WP_259315911.1">
    <property type="nucleotide sequence ID" value="NZ_CP087164.1"/>
</dbReference>
<keyword evidence="1" id="KW-0472">Membrane</keyword>
<name>A0A9E7C157_9ACTN</name>
<feature type="transmembrane region" description="Helical" evidence="1">
    <location>
        <begin position="69"/>
        <end position="92"/>
    </location>
</feature>
<feature type="transmembrane region" description="Helical" evidence="1">
    <location>
        <begin position="98"/>
        <end position="118"/>
    </location>
</feature>
<gene>
    <name evidence="2" type="ORF">DSM104329_02638</name>
</gene>
<keyword evidence="3" id="KW-1185">Reference proteome</keyword>
<protein>
    <submittedName>
        <fullName evidence="2">Uncharacterized protein</fullName>
    </submittedName>
</protein>
<dbReference type="AlphaFoldDB" id="A0A9E7C157"/>
<proteinExistence type="predicted"/>
<dbReference type="EMBL" id="CP087164">
    <property type="protein sequence ID" value="UGS36237.1"/>
    <property type="molecule type" value="Genomic_DNA"/>
</dbReference>
<dbReference type="Proteomes" id="UP001162834">
    <property type="component" value="Chromosome"/>
</dbReference>
<feature type="transmembrane region" description="Helical" evidence="1">
    <location>
        <begin position="35"/>
        <end position="57"/>
    </location>
</feature>
<evidence type="ECO:0000256" key="1">
    <source>
        <dbReference type="SAM" id="Phobius"/>
    </source>
</evidence>
<keyword evidence="1" id="KW-0812">Transmembrane</keyword>
<accession>A0A9E7C157</accession>
<reference evidence="2" key="1">
    <citation type="journal article" date="2022" name="Int. J. Syst. Evol. Microbiol.">
        <title>Pseudomonas aegrilactucae sp. nov. and Pseudomonas morbosilactucae sp. nov., pathogens causing bacterial rot of lettuce in Japan.</title>
        <authorList>
            <person name="Sawada H."/>
            <person name="Fujikawa T."/>
            <person name="Satou M."/>
        </authorList>
    </citation>
    <scope>NUCLEOTIDE SEQUENCE</scope>
    <source>
        <strain evidence="2">0166_1</strain>
    </source>
</reference>
<sequence length="124" mass="12690">MTLRKLTVGEVLAGLAGLAAIALLFGPWFGGDSGWSSMTVVLVLVVITALLGIALLVTTAYQRSQAYPVAAEVFAFAIGSVTVVILLVELAVRDEPGWAAWAGLAAILGVAAGSWVALRAAARP</sequence>
<feature type="transmembrane region" description="Helical" evidence="1">
    <location>
        <begin position="12"/>
        <end position="29"/>
    </location>
</feature>
<evidence type="ECO:0000313" key="2">
    <source>
        <dbReference type="EMBL" id="UGS36237.1"/>
    </source>
</evidence>
<keyword evidence="1" id="KW-1133">Transmembrane helix</keyword>